<evidence type="ECO:0000313" key="14">
    <source>
        <dbReference type="EMBL" id="JAT17798.1"/>
    </source>
</evidence>
<keyword evidence="7 11" id="KW-0256">Endoplasmic reticulum</keyword>
<comment type="subcellular location">
    <subcellularLocation>
        <location evidence="2">Endoplasmic reticulum membrane</location>
        <topology evidence="2">Single-pass type I membrane protein</topology>
    </subcellularLocation>
</comment>
<organism evidence="14">
    <name type="scientific">Graphocephala atropunctata</name>
    <dbReference type="NCBI Taxonomy" id="36148"/>
    <lineage>
        <taxon>Eukaryota</taxon>
        <taxon>Metazoa</taxon>
        <taxon>Ecdysozoa</taxon>
        <taxon>Arthropoda</taxon>
        <taxon>Hexapoda</taxon>
        <taxon>Insecta</taxon>
        <taxon>Pterygota</taxon>
        <taxon>Neoptera</taxon>
        <taxon>Paraneoptera</taxon>
        <taxon>Hemiptera</taxon>
        <taxon>Auchenorrhyncha</taxon>
        <taxon>Membracoidea</taxon>
        <taxon>Cicadellidae</taxon>
        <taxon>Cicadellinae</taxon>
        <taxon>Cicadellini</taxon>
        <taxon>Graphocephala</taxon>
    </lineage>
</organism>
<keyword evidence="10" id="KW-0325">Glycoprotein</keyword>
<comment type="similarity">
    <text evidence="3 11">Belongs to the TRAP-beta family.</text>
</comment>
<name>A0A1B6L274_9HEMI</name>
<evidence type="ECO:0000256" key="6">
    <source>
        <dbReference type="ARBA" id="ARBA00022729"/>
    </source>
</evidence>
<keyword evidence="8 12" id="KW-1133">Transmembrane helix</keyword>
<evidence type="ECO:0000256" key="8">
    <source>
        <dbReference type="ARBA" id="ARBA00022989"/>
    </source>
</evidence>
<evidence type="ECO:0000256" key="4">
    <source>
        <dbReference type="ARBA" id="ARBA00021110"/>
    </source>
</evidence>
<sequence>MKVVSCLWFLGLIWGCVCTEQQQQQAENGARLLISKQILNKYLVENMDIIVKYTLYNIGTNAALNVVLSDSSFHPEAFTVVGGQLSVKLDRIAPATNVSHVVVIRPTKYGYYNFTAAEVNYKPSEDANRVQVAVTSEPGEGVIIAFKDYDKKFSPHLLDWGAFAVMTLPSLAIPFLLWWSSKTKYEQITKHKKDKSSKD</sequence>
<keyword evidence="5 12" id="KW-0812">Transmembrane</keyword>
<dbReference type="Pfam" id="PF05753">
    <property type="entry name" value="TRAP_beta"/>
    <property type="match status" value="1"/>
</dbReference>
<accession>A0A1B6L274</accession>
<dbReference type="InterPro" id="IPR008856">
    <property type="entry name" value="TRAP_beta"/>
</dbReference>
<evidence type="ECO:0000256" key="2">
    <source>
        <dbReference type="ARBA" id="ARBA00004115"/>
    </source>
</evidence>
<dbReference type="PANTHER" id="PTHR12861">
    <property type="entry name" value="TRANSLOCON-ASSOCIATED PROTEIN, BETA SUBUNIT PRECURSOR TRAP-BETA SIGNAL SEQUENCE RECEPTOR BETA SUBUNIT"/>
    <property type="match status" value="1"/>
</dbReference>
<evidence type="ECO:0000256" key="7">
    <source>
        <dbReference type="ARBA" id="ARBA00022824"/>
    </source>
</evidence>
<feature type="chain" id="PRO_5008587057" description="Translocon-associated protein subunit beta" evidence="13">
    <location>
        <begin position="19"/>
        <end position="199"/>
    </location>
</feature>
<dbReference type="PANTHER" id="PTHR12861:SF3">
    <property type="entry name" value="TRANSLOCON-ASSOCIATED PROTEIN SUBUNIT BETA"/>
    <property type="match status" value="1"/>
</dbReference>
<dbReference type="PIRSF" id="PIRSF016400">
    <property type="entry name" value="TRAP_beta"/>
    <property type="match status" value="1"/>
</dbReference>
<reference evidence="14" key="1">
    <citation type="submission" date="2015-11" db="EMBL/GenBank/DDBJ databases">
        <title>De novo transcriptome assembly of four potential Pierce s Disease insect vectors from Arizona vineyards.</title>
        <authorList>
            <person name="Tassone E.E."/>
        </authorList>
    </citation>
    <scope>NUCLEOTIDE SEQUENCE</scope>
</reference>
<dbReference type="GO" id="GO:0005789">
    <property type="term" value="C:endoplasmic reticulum membrane"/>
    <property type="evidence" value="ECO:0007669"/>
    <property type="project" value="UniProtKB-SubCell"/>
</dbReference>
<keyword evidence="9 11" id="KW-0472">Membrane</keyword>
<protein>
    <recommendedName>
        <fullName evidence="4 11">Translocon-associated protein subunit beta</fullName>
        <shortName evidence="11">TRAP-beta</shortName>
    </recommendedName>
    <alternativeName>
        <fullName evidence="11">Signal sequence receptor subunit beta</fullName>
    </alternativeName>
</protein>
<evidence type="ECO:0000256" key="13">
    <source>
        <dbReference type="SAM" id="SignalP"/>
    </source>
</evidence>
<evidence type="ECO:0000256" key="3">
    <source>
        <dbReference type="ARBA" id="ARBA00005610"/>
    </source>
</evidence>
<keyword evidence="6 13" id="KW-0732">Signal</keyword>
<proteinExistence type="inferred from homology"/>
<evidence type="ECO:0000256" key="10">
    <source>
        <dbReference type="ARBA" id="ARBA00023180"/>
    </source>
</evidence>
<dbReference type="AlphaFoldDB" id="A0A1B6L274"/>
<evidence type="ECO:0000256" key="1">
    <source>
        <dbReference type="ARBA" id="ARBA00002838"/>
    </source>
</evidence>
<evidence type="ECO:0000256" key="9">
    <source>
        <dbReference type="ARBA" id="ARBA00023136"/>
    </source>
</evidence>
<feature type="transmembrane region" description="Helical" evidence="12">
    <location>
        <begin position="160"/>
        <end position="180"/>
    </location>
</feature>
<comment type="function">
    <text evidence="1 11">TRAP proteins are part of a complex whose function is to bind calcium to the ER membrane and thereby regulate the retention of ER resident proteins.</text>
</comment>
<dbReference type="EMBL" id="GEBQ01022179">
    <property type="protein sequence ID" value="JAT17798.1"/>
    <property type="molecule type" value="Transcribed_RNA"/>
</dbReference>
<evidence type="ECO:0000256" key="11">
    <source>
        <dbReference type="PIRNR" id="PIRNR016400"/>
    </source>
</evidence>
<feature type="signal peptide" evidence="13">
    <location>
        <begin position="1"/>
        <end position="18"/>
    </location>
</feature>
<comment type="subunit">
    <text evidence="11">Heterotetramer of TRAP-alpha, TRAP-beta, TRAP-delta and TRAP-gamma.</text>
</comment>
<evidence type="ECO:0000256" key="5">
    <source>
        <dbReference type="ARBA" id="ARBA00022692"/>
    </source>
</evidence>
<evidence type="ECO:0000256" key="12">
    <source>
        <dbReference type="SAM" id="Phobius"/>
    </source>
</evidence>
<gene>
    <name evidence="14" type="ORF">g.9160</name>
</gene>